<evidence type="ECO:0000313" key="2">
    <source>
        <dbReference type="Proteomes" id="UP000886501"/>
    </source>
</evidence>
<sequence length="173" mass="18291">MVSRKPSIRETPPKPTVDGGREAAPYDVDGSQPGLTPPLPKVEEKFQPAPKVDQIIGGGITNEPPLRSPSSTSNNDSPANGSEVWVESEHTKTESSIEIRAATRPAGSTRNVNQGQPTPWDHDRTTGSPAPSSELPISTSAPEKEASGTPLKKSLLQSACGRLHCIDLPLITS</sequence>
<comment type="caution">
    <text evidence="1">The sequence shown here is derived from an EMBL/GenBank/DDBJ whole genome shotgun (WGS) entry which is preliminary data.</text>
</comment>
<evidence type="ECO:0000313" key="1">
    <source>
        <dbReference type="EMBL" id="KAF9647397.1"/>
    </source>
</evidence>
<proteinExistence type="predicted"/>
<name>A0ACB6ZCV9_THEGA</name>
<organism evidence="1 2">
    <name type="scientific">Thelephora ganbajun</name>
    <name type="common">Ganba fungus</name>
    <dbReference type="NCBI Taxonomy" id="370292"/>
    <lineage>
        <taxon>Eukaryota</taxon>
        <taxon>Fungi</taxon>
        <taxon>Dikarya</taxon>
        <taxon>Basidiomycota</taxon>
        <taxon>Agaricomycotina</taxon>
        <taxon>Agaricomycetes</taxon>
        <taxon>Thelephorales</taxon>
        <taxon>Thelephoraceae</taxon>
        <taxon>Thelephora</taxon>
    </lineage>
</organism>
<dbReference type="Proteomes" id="UP000886501">
    <property type="component" value="Unassembled WGS sequence"/>
</dbReference>
<reference evidence="1" key="1">
    <citation type="submission" date="2019-10" db="EMBL/GenBank/DDBJ databases">
        <authorList>
            <consortium name="DOE Joint Genome Institute"/>
            <person name="Kuo A."/>
            <person name="Miyauchi S."/>
            <person name="Kiss E."/>
            <person name="Drula E."/>
            <person name="Kohler A."/>
            <person name="Sanchez-Garcia M."/>
            <person name="Andreopoulos B."/>
            <person name="Barry K.W."/>
            <person name="Bonito G."/>
            <person name="Buee M."/>
            <person name="Carver A."/>
            <person name="Chen C."/>
            <person name="Cichocki N."/>
            <person name="Clum A."/>
            <person name="Culley D."/>
            <person name="Crous P.W."/>
            <person name="Fauchery L."/>
            <person name="Girlanda M."/>
            <person name="Hayes R."/>
            <person name="Keri Z."/>
            <person name="Labutti K."/>
            <person name="Lipzen A."/>
            <person name="Lombard V."/>
            <person name="Magnuson J."/>
            <person name="Maillard F."/>
            <person name="Morin E."/>
            <person name="Murat C."/>
            <person name="Nolan M."/>
            <person name="Ohm R."/>
            <person name="Pangilinan J."/>
            <person name="Pereira M."/>
            <person name="Perotto S."/>
            <person name="Peter M."/>
            <person name="Riley R."/>
            <person name="Sitrit Y."/>
            <person name="Stielow B."/>
            <person name="Szollosi G."/>
            <person name="Zifcakova L."/>
            <person name="Stursova M."/>
            <person name="Spatafora J.W."/>
            <person name="Tedersoo L."/>
            <person name="Vaario L.-M."/>
            <person name="Yamada A."/>
            <person name="Yan M."/>
            <person name="Wang P."/>
            <person name="Xu J."/>
            <person name="Bruns T."/>
            <person name="Baldrian P."/>
            <person name="Vilgalys R."/>
            <person name="Henrissat B."/>
            <person name="Grigoriev I.V."/>
            <person name="Hibbett D."/>
            <person name="Nagy L.G."/>
            <person name="Martin F.M."/>
        </authorList>
    </citation>
    <scope>NUCLEOTIDE SEQUENCE</scope>
    <source>
        <strain evidence="1">P2</strain>
    </source>
</reference>
<protein>
    <submittedName>
        <fullName evidence="1">Uncharacterized protein</fullName>
    </submittedName>
</protein>
<dbReference type="EMBL" id="MU118034">
    <property type="protein sequence ID" value="KAF9647397.1"/>
    <property type="molecule type" value="Genomic_DNA"/>
</dbReference>
<keyword evidence="2" id="KW-1185">Reference proteome</keyword>
<accession>A0ACB6ZCV9</accession>
<reference evidence="1" key="2">
    <citation type="journal article" date="2020" name="Nat. Commun.">
        <title>Large-scale genome sequencing of mycorrhizal fungi provides insights into the early evolution of symbiotic traits.</title>
        <authorList>
            <person name="Miyauchi S."/>
            <person name="Kiss E."/>
            <person name="Kuo A."/>
            <person name="Drula E."/>
            <person name="Kohler A."/>
            <person name="Sanchez-Garcia M."/>
            <person name="Morin E."/>
            <person name="Andreopoulos B."/>
            <person name="Barry K.W."/>
            <person name="Bonito G."/>
            <person name="Buee M."/>
            <person name="Carver A."/>
            <person name="Chen C."/>
            <person name="Cichocki N."/>
            <person name="Clum A."/>
            <person name="Culley D."/>
            <person name="Crous P.W."/>
            <person name="Fauchery L."/>
            <person name="Girlanda M."/>
            <person name="Hayes R.D."/>
            <person name="Keri Z."/>
            <person name="LaButti K."/>
            <person name="Lipzen A."/>
            <person name="Lombard V."/>
            <person name="Magnuson J."/>
            <person name="Maillard F."/>
            <person name="Murat C."/>
            <person name="Nolan M."/>
            <person name="Ohm R.A."/>
            <person name="Pangilinan J."/>
            <person name="Pereira M.F."/>
            <person name="Perotto S."/>
            <person name="Peter M."/>
            <person name="Pfister S."/>
            <person name="Riley R."/>
            <person name="Sitrit Y."/>
            <person name="Stielow J.B."/>
            <person name="Szollosi G."/>
            <person name="Zifcakova L."/>
            <person name="Stursova M."/>
            <person name="Spatafora J.W."/>
            <person name="Tedersoo L."/>
            <person name="Vaario L.M."/>
            <person name="Yamada A."/>
            <person name="Yan M."/>
            <person name="Wang P."/>
            <person name="Xu J."/>
            <person name="Bruns T."/>
            <person name="Baldrian P."/>
            <person name="Vilgalys R."/>
            <person name="Dunand C."/>
            <person name="Henrissat B."/>
            <person name="Grigoriev I.V."/>
            <person name="Hibbett D."/>
            <person name="Nagy L.G."/>
            <person name="Martin F.M."/>
        </authorList>
    </citation>
    <scope>NUCLEOTIDE SEQUENCE</scope>
    <source>
        <strain evidence="1">P2</strain>
    </source>
</reference>
<gene>
    <name evidence="1" type="ORF">BDM02DRAFT_3117090</name>
</gene>